<dbReference type="GO" id="GO:0005737">
    <property type="term" value="C:cytoplasm"/>
    <property type="evidence" value="ECO:0007669"/>
    <property type="project" value="UniProtKB-SubCell"/>
</dbReference>
<comment type="function">
    <text evidence="6">Catalyzes the NADPH-dependent reduction of N-acetyl-5-glutamyl phosphate to yield N-acetyl-L-glutamate 5-semialdehyde.</text>
</comment>
<dbReference type="NCBIfam" id="TIGR01851">
    <property type="entry name" value="argC_other"/>
    <property type="match status" value="1"/>
</dbReference>
<evidence type="ECO:0000259" key="8">
    <source>
        <dbReference type="SMART" id="SM00859"/>
    </source>
</evidence>
<feature type="domain" description="Semialdehyde dehydrogenase NAD-binding" evidence="8">
    <location>
        <begin position="4"/>
        <end position="105"/>
    </location>
</feature>
<evidence type="ECO:0000256" key="3">
    <source>
        <dbReference type="ARBA" id="ARBA00022605"/>
    </source>
</evidence>
<evidence type="ECO:0000256" key="7">
    <source>
        <dbReference type="PROSITE-ProRule" id="PRU10010"/>
    </source>
</evidence>
<dbReference type="HAMAP" id="MF_01110">
    <property type="entry name" value="ArgC_type2"/>
    <property type="match status" value="1"/>
</dbReference>
<accession>A0A328B3T7</accession>
<dbReference type="PROSITE" id="PS01224">
    <property type="entry name" value="ARGC"/>
    <property type="match status" value="1"/>
</dbReference>
<comment type="caution">
    <text evidence="9">The sequence shown here is derived from an EMBL/GenBank/DDBJ whole genome shotgun (WGS) entry which is preliminary data.</text>
</comment>
<protein>
    <recommendedName>
        <fullName evidence="6">N-acetyl-gamma-glutamyl-phosphate reductase</fullName>
        <shortName evidence="6">AGPR</shortName>
        <ecNumber evidence="6">1.2.1.38</ecNumber>
    </recommendedName>
    <alternativeName>
        <fullName evidence="6">N-acetyl-glutamate semialdehyde dehydrogenase</fullName>
        <shortName evidence="6">NAGSA dehydrogenase</shortName>
    </alternativeName>
</protein>
<dbReference type="InterPro" id="IPR000534">
    <property type="entry name" value="Semialdehyde_DH_NAD-bd"/>
</dbReference>
<comment type="pathway">
    <text evidence="6">Amino-acid biosynthesis; L-arginine biosynthesis; N(2)-acetyl-L-ornithine from L-glutamate: step 3/4.</text>
</comment>
<dbReference type="InterPro" id="IPR058924">
    <property type="entry name" value="AGPR_dimerisation_dom"/>
</dbReference>
<dbReference type="Pfam" id="PF22698">
    <property type="entry name" value="Semialdhyde_dhC_1"/>
    <property type="match status" value="1"/>
</dbReference>
<name>A0A328B3T7_9CAUL</name>
<dbReference type="UniPathway" id="UPA00068">
    <property type="reaction ID" value="UER00108"/>
</dbReference>
<keyword evidence="4 6" id="KW-0521">NADP</keyword>
<evidence type="ECO:0000256" key="1">
    <source>
        <dbReference type="ARBA" id="ARBA00022490"/>
    </source>
</evidence>
<dbReference type="InterPro" id="IPR050085">
    <property type="entry name" value="AGPR"/>
</dbReference>
<dbReference type="AlphaFoldDB" id="A0A328B3T7"/>
<dbReference type="EMBL" id="QFYP01000001">
    <property type="protein sequence ID" value="RAK61225.1"/>
    <property type="molecule type" value="Genomic_DNA"/>
</dbReference>
<evidence type="ECO:0000256" key="2">
    <source>
        <dbReference type="ARBA" id="ARBA00022571"/>
    </source>
</evidence>
<dbReference type="Pfam" id="PF01118">
    <property type="entry name" value="Semialdhyde_dh"/>
    <property type="match status" value="1"/>
</dbReference>
<dbReference type="GO" id="GO:0006526">
    <property type="term" value="P:L-arginine biosynthetic process"/>
    <property type="evidence" value="ECO:0007669"/>
    <property type="project" value="UniProtKB-UniRule"/>
</dbReference>
<feature type="active site" evidence="6 7">
    <location>
        <position position="116"/>
    </location>
</feature>
<comment type="catalytic activity">
    <reaction evidence="6">
        <text>N-acetyl-L-glutamate 5-semialdehyde + phosphate + NADP(+) = N-acetyl-L-glutamyl 5-phosphate + NADPH + H(+)</text>
        <dbReference type="Rhea" id="RHEA:21588"/>
        <dbReference type="ChEBI" id="CHEBI:15378"/>
        <dbReference type="ChEBI" id="CHEBI:29123"/>
        <dbReference type="ChEBI" id="CHEBI:43474"/>
        <dbReference type="ChEBI" id="CHEBI:57783"/>
        <dbReference type="ChEBI" id="CHEBI:57936"/>
        <dbReference type="ChEBI" id="CHEBI:58349"/>
        <dbReference type="EC" id="1.2.1.38"/>
    </reaction>
</comment>
<comment type="similarity">
    <text evidence="6">Belongs to the NAGSA dehydrogenase family. Type 2 subfamily.</text>
</comment>
<evidence type="ECO:0000313" key="9">
    <source>
        <dbReference type="EMBL" id="RAK61225.1"/>
    </source>
</evidence>
<dbReference type="InterPro" id="IPR023013">
    <property type="entry name" value="AGPR_AS"/>
</dbReference>
<dbReference type="SMART" id="SM00859">
    <property type="entry name" value="Semialdhyde_dh"/>
    <property type="match status" value="1"/>
</dbReference>
<dbReference type="SUPFAM" id="SSF55347">
    <property type="entry name" value="Glyceraldehyde-3-phosphate dehydrogenase-like, C-terminal domain"/>
    <property type="match status" value="1"/>
</dbReference>
<dbReference type="GO" id="GO:0003942">
    <property type="term" value="F:N-acetyl-gamma-glutamyl-phosphate reductase activity"/>
    <property type="evidence" value="ECO:0007669"/>
    <property type="project" value="UniProtKB-UniRule"/>
</dbReference>
<evidence type="ECO:0000256" key="4">
    <source>
        <dbReference type="ARBA" id="ARBA00022857"/>
    </source>
</evidence>
<keyword evidence="5 6" id="KW-0560">Oxidoreductase</keyword>
<sequence length="326" mass="34265">MAHTVFIDGEAGTTGLQIRQRLDRRGDLEIVSIDPARRKDPAARAELLNGVDAVVLCLPDDAAREAVGMIRSNTVRVVDASTAYRVDPDWAYGFAEMAADQRQAIAAARRVSNPGCYPTGFIGLVRPLVAAGLIPADFPLTVNAISGYSGGGRGLIEEFEGQAPPAGTNDAFRTYGLTLAHKHLGEMQVHAGLTHPPLFAPAVGRYAQGMIVEVPLQLWAMPGKPDPSELHVALQAAYAGERFVEVASGAECAELQRTRAGAAGYVAALDPEALNGSNRMRLFVFGNASGTQARLVAQLDNLGKGASGAAVQNLNLMLGLEEGAGL</sequence>
<dbReference type="GO" id="GO:0051287">
    <property type="term" value="F:NAD binding"/>
    <property type="evidence" value="ECO:0007669"/>
    <property type="project" value="InterPro"/>
</dbReference>
<dbReference type="SUPFAM" id="SSF51735">
    <property type="entry name" value="NAD(P)-binding Rossmann-fold domains"/>
    <property type="match status" value="1"/>
</dbReference>
<dbReference type="PANTHER" id="PTHR32338:SF10">
    <property type="entry name" value="N-ACETYL-GAMMA-GLUTAMYL-PHOSPHATE REDUCTASE, CHLOROPLASTIC-RELATED"/>
    <property type="match status" value="1"/>
</dbReference>
<gene>
    <name evidence="6 9" type="primary">argC</name>
    <name evidence="9" type="ORF">DJ021_16150</name>
</gene>
<proteinExistence type="inferred from homology"/>
<keyword evidence="10" id="KW-1185">Reference proteome</keyword>
<keyword evidence="3 6" id="KW-0028">Amino-acid biosynthesis</keyword>
<reference evidence="10" key="1">
    <citation type="submission" date="2018-05" db="EMBL/GenBank/DDBJ databases">
        <authorList>
            <person name="Li X."/>
        </authorList>
    </citation>
    <scope>NUCLEOTIDE SEQUENCE [LARGE SCALE GENOMIC DNA]</scope>
    <source>
        <strain evidence="10">HKS-05</strain>
    </source>
</reference>
<dbReference type="InterPro" id="IPR036291">
    <property type="entry name" value="NAD(P)-bd_dom_sf"/>
</dbReference>
<dbReference type="CDD" id="cd23935">
    <property type="entry name" value="AGPR_2_C"/>
    <property type="match status" value="1"/>
</dbReference>
<keyword evidence="1 6" id="KW-0963">Cytoplasm</keyword>
<dbReference type="RefSeq" id="WP_111458517.1">
    <property type="nucleotide sequence ID" value="NZ_QFYP01000001.1"/>
</dbReference>
<evidence type="ECO:0000256" key="5">
    <source>
        <dbReference type="ARBA" id="ARBA00023002"/>
    </source>
</evidence>
<dbReference type="PANTHER" id="PTHR32338">
    <property type="entry name" value="N-ACETYL-GAMMA-GLUTAMYL-PHOSPHATE REDUCTASE, CHLOROPLASTIC-RELATED-RELATED"/>
    <property type="match status" value="1"/>
</dbReference>
<evidence type="ECO:0000313" key="10">
    <source>
        <dbReference type="Proteomes" id="UP000249842"/>
    </source>
</evidence>
<keyword evidence="2 6" id="KW-0055">Arginine biosynthesis</keyword>
<dbReference type="CDD" id="cd17896">
    <property type="entry name" value="AGPR_2_N"/>
    <property type="match status" value="1"/>
</dbReference>
<organism evidence="9 10">
    <name type="scientific">Phenylobacterium hankyongense</name>
    <dbReference type="NCBI Taxonomy" id="1813876"/>
    <lineage>
        <taxon>Bacteria</taxon>
        <taxon>Pseudomonadati</taxon>
        <taxon>Pseudomonadota</taxon>
        <taxon>Alphaproteobacteria</taxon>
        <taxon>Caulobacterales</taxon>
        <taxon>Caulobacteraceae</taxon>
        <taxon>Phenylobacterium</taxon>
    </lineage>
</organism>
<dbReference type="InterPro" id="IPR010136">
    <property type="entry name" value="AGPR_type-2"/>
</dbReference>
<dbReference type="OrthoDB" id="9801289at2"/>
<dbReference type="Gene3D" id="3.30.360.10">
    <property type="entry name" value="Dihydrodipicolinate Reductase, domain 2"/>
    <property type="match status" value="1"/>
</dbReference>
<comment type="subcellular location">
    <subcellularLocation>
        <location evidence="6">Cytoplasm</location>
    </subcellularLocation>
</comment>
<evidence type="ECO:0000256" key="6">
    <source>
        <dbReference type="HAMAP-Rule" id="MF_01110"/>
    </source>
</evidence>
<dbReference type="Gene3D" id="3.40.50.720">
    <property type="entry name" value="NAD(P)-binding Rossmann-like Domain"/>
    <property type="match status" value="1"/>
</dbReference>
<dbReference type="Proteomes" id="UP000249842">
    <property type="component" value="Unassembled WGS sequence"/>
</dbReference>
<dbReference type="EC" id="1.2.1.38" evidence="6"/>